<proteinExistence type="predicted"/>
<gene>
    <name evidence="1" type="ORF">C8D90_102289</name>
</gene>
<comment type="caution">
    <text evidence="1">The sequence shown here is derived from an EMBL/GenBank/DDBJ whole genome shotgun (WGS) entry which is preliminary data.</text>
</comment>
<name>A0A370R2N8_9GAMM</name>
<evidence type="ECO:0000313" key="1">
    <source>
        <dbReference type="EMBL" id="RDK95806.1"/>
    </source>
</evidence>
<dbReference type="AlphaFoldDB" id="A0A370R2N8"/>
<dbReference type="Proteomes" id="UP000254848">
    <property type="component" value="Unassembled WGS sequence"/>
</dbReference>
<dbReference type="RefSeq" id="WP_115457541.1">
    <property type="nucleotide sequence ID" value="NZ_QRAP01000002.1"/>
</dbReference>
<evidence type="ECO:0008006" key="3">
    <source>
        <dbReference type="Google" id="ProtNLM"/>
    </source>
</evidence>
<dbReference type="EMBL" id="QRAP01000002">
    <property type="protein sequence ID" value="RDK95806.1"/>
    <property type="molecule type" value="Genomic_DNA"/>
</dbReference>
<evidence type="ECO:0000313" key="2">
    <source>
        <dbReference type="Proteomes" id="UP000254848"/>
    </source>
</evidence>
<dbReference type="InterPro" id="IPR036390">
    <property type="entry name" value="WH_DNA-bd_sf"/>
</dbReference>
<protein>
    <recommendedName>
        <fullName evidence="3">Tellurium resistance protein TerW</fullName>
    </recommendedName>
</protein>
<reference evidence="1 2" key="1">
    <citation type="submission" date="2018-07" db="EMBL/GenBank/DDBJ databases">
        <title>Genomic Encyclopedia of Type Strains, Phase IV (KMG-IV): sequencing the most valuable type-strain genomes for metagenomic binning, comparative biology and taxonomic classification.</title>
        <authorList>
            <person name="Goeker M."/>
        </authorList>
    </citation>
    <scope>NUCLEOTIDE SEQUENCE [LARGE SCALE GENOMIC DNA]</scope>
    <source>
        <strain evidence="1 2">DSM 103736</strain>
    </source>
</reference>
<dbReference type="OrthoDB" id="6447072at2"/>
<keyword evidence="2" id="KW-1185">Reference proteome</keyword>
<dbReference type="SUPFAM" id="SSF46785">
    <property type="entry name" value="Winged helix' DNA-binding domain"/>
    <property type="match status" value="1"/>
</dbReference>
<organism evidence="1 2">
    <name type="scientific">Enterobacillus tribolii</name>
    <dbReference type="NCBI Taxonomy" id="1487935"/>
    <lineage>
        <taxon>Bacteria</taxon>
        <taxon>Pseudomonadati</taxon>
        <taxon>Pseudomonadota</taxon>
        <taxon>Gammaproteobacteria</taxon>
        <taxon>Enterobacterales</taxon>
        <taxon>Hafniaceae</taxon>
        <taxon>Enterobacillus</taxon>
    </lineage>
</organism>
<accession>A0A370R2N8</accession>
<sequence length="159" mass="18367">MLLNHKQQRHFTLALLLGTGKPVSAEKIRRELDCSGPTLTRTLKEIRDTYSAEIKYSKSSHSYQLSDKGSLNAKVLRRMRDELTEHITLKNQGNEPTNAITLDKEKKRVVSLSLRLSVLRKIDTTVNLQELTRSDVVEYLVENYIDDLLMRMNQAKIKR</sequence>